<comment type="caution">
    <text evidence="2">The sequence shown here is derived from an EMBL/GenBank/DDBJ whole genome shotgun (WGS) entry which is preliminary data.</text>
</comment>
<proteinExistence type="predicted"/>
<gene>
    <name evidence="2" type="ORF">FHU31_000718</name>
</gene>
<evidence type="ECO:0000256" key="1">
    <source>
        <dbReference type="SAM" id="MobiDB-lite"/>
    </source>
</evidence>
<dbReference type="EMBL" id="JAANOW010000001">
    <property type="protein sequence ID" value="NIH93762.1"/>
    <property type="molecule type" value="Genomic_DNA"/>
</dbReference>
<reference evidence="2 3" key="1">
    <citation type="submission" date="2020-03" db="EMBL/GenBank/DDBJ databases">
        <title>Sequencing the genomes of 1000 actinobacteria strains.</title>
        <authorList>
            <person name="Klenk H.-P."/>
        </authorList>
    </citation>
    <scope>NUCLEOTIDE SEQUENCE [LARGE SCALE GENOMIC DNA]</scope>
    <source>
        <strain evidence="2 3">DSM 44556</strain>
    </source>
</reference>
<protein>
    <submittedName>
        <fullName evidence="2">Uncharacterized protein</fullName>
    </submittedName>
</protein>
<feature type="region of interest" description="Disordered" evidence="1">
    <location>
        <begin position="1"/>
        <end position="30"/>
    </location>
</feature>
<organism evidence="2 3">
    <name type="scientific">Mycolicibacterium fluoranthenivorans</name>
    <dbReference type="NCBI Taxonomy" id="258505"/>
    <lineage>
        <taxon>Bacteria</taxon>
        <taxon>Bacillati</taxon>
        <taxon>Actinomycetota</taxon>
        <taxon>Actinomycetes</taxon>
        <taxon>Mycobacteriales</taxon>
        <taxon>Mycobacteriaceae</taxon>
        <taxon>Mycolicibacterium</taxon>
    </lineage>
</organism>
<sequence length="30" mass="3361">MDQNTTGADEFVELLGRDRQPSARTEINPV</sequence>
<dbReference type="AlphaFoldDB" id="A0A7X5ZAS2"/>
<dbReference type="Proteomes" id="UP000547444">
    <property type="component" value="Unassembled WGS sequence"/>
</dbReference>
<accession>A0A7X5ZAS2</accession>
<evidence type="ECO:0000313" key="2">
    <source>
        <dbReference type="EMBL" id="NIH93762.1"/>
    </source>
</evidence>
<name>A0A7X5ZAS2_9MYCO</name>
<evidence type="ECO:0000313" key="3">
    <source>
        <dbReference type="Proteomes" id="UP000547444"/>
    </source>
</evidence>
<keyword evidence="3" id="KW-1185">Reference proteome</keyword>